<proteinExistence type="predicted"/>
<organism evidence="1 2">
    <name type="scientific">Zalaria obscura</name>
    <dbReference type="NCBI Taxonomy" id="2024903"/>
    <lineage>
        <taxon>Eukaryota</taxon>
        <taxon>Fungi</taxon>
        <taxon>Dikarya</taxon>
        <taxon>Ascomycota</taxon>
        <taxon>Pezizomycotina</taxon>
        <taxon>Dothideomycetes</taxon>
        <taxon>Dothideomycetidae</taxon>
        <taxon>Dothideales</taxon>
        <taxon>Zalariaceae</taxon>
        <taxon>Zalaria</taxon>
    </lineage>
</organism>
<evidence type="ECO:0000313" key="1">
    <source>
        <dbReference type="EMBL" id="KAK8205569.1"/>
    </source>
</evidence>
<dbReference type="EMBL" id="JAMKPW020000024">
    <property type="protein sequence ID" value="KAK8205569.1"/>
    <property type="molecule type" value="Genomic_DNA"/>
</dbReference>
<evidence type="ECO:0000313" key="2">
    <source>
        <dbReference type="Proteomes" id="UP001320706"/>
    </source>
</evidence>
<sequence>MAGRTEAAPLSDRKCSPPEPAAPEDVHLPNGNHSEEEDEREATELGIVTGFQAYQGTPATTASDAGSSVRRNRLRRQAPGRFHGISKFWKHQVQLAVPHNDCRDHLANERTYLGYLRTSLALSMLGVVTAQLFRIQHSVTPSTTFGYYVLGIPLASIFQIAAIFMSLLGGFRFWRQQQAMSRGKVWAGGWEIYLIMGAVGVLLLLVFALLVAVDVDKEE</sequence>
<reference evidence="1" key="1">
    <citation type="submission" date="2024-02" db="EMBL/GenBank/DDBJ databases">
        <title>Metagenome Assembled Genome of Zalaria obscura JY119.</title>
        <authorList>
            <person name="Vighnesh L."/>
            <person name="Jagadeeshwari U."/>
            <person name="Venkata Ramana C."/>
            <person name="Sasikala C."/>
        </authorList>
    </citation>
    <scope>NUCLEOTIDE SEQUENCE</scope>
    <source>
        <strain evidence="1">JY119</strain>
    </source>
</reference>
<protein>
    <submittedName>
        <fullName evidence="1">Uncharacterized protein</fullName>
    </submittedName>
</protein>
<comment type="caution">
    <text evidence="1">The sequence shown here is derived from an EMBL/GenBank/DDBJ whole genome shotgun (WGS) entry which is preliminary data.</text>
</comment>
<gene>
    <name evidence="1" type="ORF">M8818_004942</name>
</gene>
<name>A0ACC3SAU5_9PEZI</name>
<accession>A0ACC3SAU5</accession>
<keyword evidence="2" id="KW-1185">Reference proteome</keyword>
<dbReference type="Proteomes" id="UP001320706">
    <property type="component" value="Unassembled WGS sequence"/>
</dbReference>